<dbReference type="GO" id="GO:0008168">
    <property type="term" value="F:methyltransferase activity"/>
    <property type="evidence" value="ECO:0007669"/>
    <property type="project" value="UniProtKB-KW"/>
</dbReference>
<dbReference type="AlphaFoldDB" id="A0A830GFC3"/>
<evidence type="ECO:0000259" key="2">
    <source>
        <dbReference type="Pfam" id="PF06634"/>
    </source>
</evidence>
<feature type="domain" description="DUF1156" evidence="2">
    <location>
        <begin position="17"/>
        <end position="65"/>
    </location>
</feature>
<evidence type="ECO:0000313" key="3">
    <source>
        <dbReference type="EMBL" id="GGN25397.1"/>
    </source>
</evidence>
<keyword evidence="4" id="KW-1185">Reference proteome</keyword>
<dbReference type="SUPFAM" id="SSF53335">
    <property type="entry name" value="S-adenosyl-L-methionine-dependent methyltransferases"/>
    <property type="match status" value="2"/>
</dbReference>
<dbReference type="GO" id="GO:0032259">
    <property type="term" value="P:methylation"/>
    <property type="evidence" value="ECO:0007669"/>
    <property type="project" value="UniProtKB-KW"/>
</dbReference>
<dbReference type="EMBL" id="BMOQ01000009">
    <property type="protein sequence ID" value="GGN25397.1"/>
    <property type="molecule type" value="Genomic_DNA"/>
</dbReference>
<keyword evidence="3" id="KW-0808">Transferase</keyword>
<accession>A0A830GFC3</accession>
<dbReference type="InterPro" id="IPR029063">
    <property type="entry name" value="SAM-dependent_MTases_sf"/>
</dbReference>
<keyword evidence="3" id="KW-0489">Methyltransferase</keyword>
<dbReference type="Pfam" id="PF06634">
    <property type="entry name" value="DUF1156"/>
    <property type="match status" value="1"/>
</dbReference>
<gene>
    <name evidence="3" type="ORF">GCM10009021_29230</name>
</gene>
<dbReference type="OrthoDB" id="93530at2157"/>
<dbReference type="Gene3D" id="3.40.50.150">
    <property type="entry name" value="Vaccinia Virus protein VP39"/>
    <property type="match status" value="1"/>
</dbReference>
<evidence type="ECO:0000256" key="1">
    <source>
        <dbReference type="SAM" id="MobiDB-lite"/>
    </source>
</evidence>
<dbReference type="RefSeq" id="WP_188879927.1">
    <property type="nucleotide sequence ID" value="NZ_BMOQ01000009.1"/>
</dbReference>
<dbReference type="InterPro" id="IPR002052">
    <property type="entry name" value="DNA_methylase_N6_adenine_CS"/>
</dbReference>
<dbReference type="Proteomes" id="UP000608850">
    <property type="component" value="Unassembled WGS sequence"/>
</dbReference>
<proteinExistence type="predicted"/>
<comment type="caution">
    <text evidence="3">The sequence shown here is derived from an EMBL/GenBank/DDBJ whole genome shotgun (WGS) entry which is preliminary data.</text>
</comment>
<evidence type="ECO:0000313" key="4">
    <source>
        <dbReference type="Proteomes" id="UP000608850"/>
    </source>
</evidence>
<dbReference type="InterPro" id="IPR009537">
    <property type="entry name" value="DUF1156"/>
</dbReference>
<reference evidence="3 4" key="1">
    <citation type="journal article" date="2019" name="Int. J. Syst. Evol. Microbiol.">
        <title>The Global Catalogue of Microorganisms (GCM) 10K type strain sequencing project: providing services to taxonomists for standard genome sequencing and annotation.</title>
        <authorList>
            <consortium name="The Broad Institute Genomics Platform"/>
            <consortium name="The Broad Institute Genome Sequencing Center for Infectious Disease"/>
            <person name="Wu L."/>
            <person name="Ma J."/>
        </authorList>
    </citation>
    <scope>NUCLEOTIDE SEQUENCE [LARGE SCALE GENOMIC DNA]</scope>
    <source>
        <strain evidence="3 4">JCM 16331</strain>
    </source>
</reference>
<dbReference type="PROSITE" id="PS00092">
    <property type="entry name" value="N6_MTASE"/>
    <property type="match status" value="1"/>
</dbReference>
<name>A0A830GFC3_9EURY</name>
<organism evidence="3 4">
    <name type="scientific">Halarchaeum nitratireducens</name>
    <dbReference type="NCBI Taxonomy" id="489913"/>
    <lineage>
        <taxon>Archaea</taxon>
        <taxon>Methanobacteriati</taxon>
        <taxon>Methanobacteriota</taxon>
        <taxon>Stenosarchaea group</taxon>
        <taxon>Halobacteria</taxon>
        <taxon>Halobacteriales</taxon>
        <taxon>Halobacteriaceae</taxon>
    </lineage>
</organism>
<feature type="region of interest" description="Disordered" evidence="1">
    <location>
        <begin position="93"/>
        <end position="122"/>
    </location>
</feature>
<dbReference type="GO" id="GO:0003676">
    <property type="term" value="F:nucleic acid binding"/>
    <property type="evidence" value="ECO:0007669"/>
    <property type="project" value="InterPro"/>
</dbReference>
<feature type="compositionally biased region" description="Basic and acidic residues" evidence="1">
    <location>
        <begin position="93"/>
        <end position="102"/>
    </location>
</feature>
<protein>
    <submittedName>
        <fullName evidence="3">DNA methylase</fullName>
    </submittedName>
</protein>
<sequence length="955" mass="107101">MSEHNDDLKPLAIEGKLPLKPVGIENLKEANPQHMPPHRYLHPWFARRPTPASRLAILASVLPADTGSDELLELMQVGPESGIEGNISKYVEEKKSSEDDRSGTLQEHYGYPRPFTRSPTPDEVEDLHRTLRERWNGKVPTVFDPTAGGGVIPFEALRYGLPTTANELNPVPTLILKVMLEYAPKAGSLKQEVDKWASEIDQTAESQLEEFFPSVRPNQTPSHYPCTYTVDCPECGCDIPLVKKWWLRKSSASKGIAAKPTVTDTGTISYECVTLPDDITKEEFNPQDGPHSTGGAECLNCGVVMESDKIRSRFHDEEFDYEIYGVKYTKEGGGSGFRAPTQEDQEAMESASERVTSDFELHSLLTTERYIGDEDRAGPYGVREWRDAFSPRQLVSHAEYLNAFEEVQPKIQKEYDEETAEAILTLLALVSSKAVDRNIRFAPYDTGKGYPANAVGGKHFTLQWSFVDNNLSSGDQCYSDMIDRVVSSYEDLVSYVEHIDDPEITVLNEDATSLSIDDESIQAIVIDPPYYDSIIYSEMSDVFYVWLKEYLGEVYPGLFDSDLSNKDDEAVANITEFEDIAGGSTSKRELANQDYEEKMSNIFSELNRTLESGGVMTVMFTHKETDAWDTLTMSLINSGFTITSTHPITSEMPQRTDTRSGGSAETTLLLTGRKPHEERDPESAIPTLWSDVEADTRAAAKEAARDLLESGVSLTKTDVIISAFGPTLRVYADAYPVVDDQDEEVPPRKALETAREAVTQILVDEYLEGMDVDNLDDVTEWYILCWLVHEAETFSYDDGRQLGLGIGVDIDEIKRSTKTWRKSRGDISLRGHDGRVQNINEKPEDRSSRLPVDPDDLSFPRSLDAVHAAMHVYDKRGETETIEWLRERNFDSDSQFKATLKALLQVLPHNHEDWELARDLAVGRTSDVLDLDFSPSVFAESGDDTMQTELSEHKN</sequence>